<dbReference type="OrthoDB" id="2581252at2759"/>
<gene>
    <name evidence="3" type="primary">LOC110984818</name>
</gene>
<dbReference type="RefSeq" id="XP_022101042.1">
    <property type="nucleotide sequence ID" value="XM_022245350.1"/>
</dbReference>
<proteinExistence type="predicted"/>
<evidence type="ECO:0000313" key="3">
    <source>
        <dbReference type="RefSeq" id="XP_022101042.1"/>
    </source>
</evidence>
<dbReference type="Proteomes" id="UP000694845">
    <property type="component" value="Unplaced"/>
</dbReference>
<organism evidence="2 3">
    <name type="scientific">Acanthaster planci</name>
    <name type="common">Crown-of-thorns starfish</name>
    <dbReference type="NCBI Taxonomy" id="133434"/>
    <lineage>
        <taxon>Eukaryota</taxon>
        <taxon>Metazoa</taxon>
        <taxon>Echinodermata</taxon>
        <taxon>Eleutherozoa</taxon>
        <taxon>Asterozoa</taxon>
        <taxon>Asteroidea</taxon>
        <taxon>Valvatacea</taxon>
        <taxon>Valvatida</taxon>
        <taxon>Acanthasteridae</taxon>
        <taxon>Acanthaster</taxon>
    </lineage>
</organism>
<keyword evidence="2" id="KW-1185">Reference proteome</keyword>
<dbReference type="KEGG" id="aplc:110984818"/>
<dbReference type="InterPro" id="IPR031731">
    <property type="entry name" value="CX9C"/>
</dbReference>
<dbReference type="AlphaFoldDB" id="A0A8B7Z7W4"/>
<reference evidence="3" key="1">
    <citation type="submission" date="2025-08" db="UniProtKB">
        <authorList>
            <consortium name="RefSeq"/>
        </authorList>
    </citation>
    <scope>IDENTIFICATION</scope>
</reference>
<accession>A0A8B7Z7W4</accession>
<dbReference type="GeneID" id="110984818"/>
<dbReference type="Pfam" id="PF16860">
    <property type="entry name" value="CX9C"/>
    <property type="match status" value="1"/>
</dbReference>
<dbReference type="Gene3D" id="1.10.287.2900">
    <property type="match status" value="2"/>
</dbReference>
<name>A0A8B7Z7W4_ACAPL</name>
<dbReference type="GO" id="GO:0005758">
    <property type="term" value="C:mitochondrial intermembrane space"/>
    <property type="evidence" value="ECO:0007669"/>
    <property type="project" value="TreeGrafter"/>
</dbReference>
<evidence type="ECO:0000259" key="1">
    <source>
        <dbReference type="Pfam" id="PF16860"/>
    </source>
</evidence>
<feature type="domain" description="IMS import disulfide relay-system CHCH-CHCH-like Cx9C" evidence="1">
    <location>
        <begin position="34"/>
        <end position="75"/>
    </location>
</feature>
<dbReference type="GO" id="GO:0045333">
    <property type="term" value="P:cellular respiration"/>
    <property type="evidence" value="ECO:0007669"/>
    <property type="project" value="TreeGrafter"/>
</dbReference>
<sequence>MSRVQLASSPMPIRCTCTDIDGTSTKMEAVITLVMKYCGTELELYGKCVSEHPKDWQTACAELKEAAANCSDHHPVVRQINRDCVAEFSNYDACLKKNPEDVTVCVDQLHKFLQCADSSAHRIQNAVLEKSEKDGSHSL</sequence>
<dbReference type="InterPro" id="IPR052848">
    <property type="entry name" value="CHCH_domain-containing_protein"/>
</dbReference>
<dbReference type="PANTHER" id="PTHR47106:SF1">
    <property type="entry name" value="COILED-COIL-HELIX-COILED-COIL-HELIX DOMAIN-CONTAINING PROTEIN 5"/>
    <property type="match status" value="1"/>
</dbReference>
<protein>
    <submittedName>
        <fullName evidence="3">Coiled-coil-helix-coiled-coil-helix domain-containing protein 5-like isoform X1</fullName>
    </submittedName>
</protein>
<dbReference type="PANTHER" id="PTHR47106">
    <property type="entry name" value="COILED-COIL-HELIX-COILED-COIL-HELIX DOMAIN-CONTAINING PROTEIN 5"/>
    <property type="match status" value="1"/>
</dbReference>
<evidence type="ECO:0000313" key="2">
    <source>
        <dbReference type="Proteomes" id="UP000694845"/>
    </source>
</evidence>